<protein>
    <submittedName>
        <fullName evidence="2">Ketosteroid isomerase homolog</fullName>
    </submittedName>
</protein>
<accession>A0A1H4NWY4</accession>
<gene>
    <name evidence="2" type="ORF">SAMN04489806_2330</name>
</gene>
<reference evidence="2 3" key="1">
    <citation type="submission" date="2016-10" db="EMBL/GenBank/DDBJ databases">
        <authorList>
            <person name="de Groot N.N."/>
        </authorList>
    </citation>
    <scope>NUCLEOTIDE SEQUENCE [LARGE SCALE GENOMIC DNA]</scope>
    <source>
        <strain evidence="2 3">DSM 21799</strain>
    </source>
</reference>
<evidence type="ECO:0000313" key="2">
    <source>
        <dbReference type="EMBL" id="SEB99726.1"/>
    </source>
</evidence>
<organism evidence="2 3">
    <name type="scientific">Paramicrobacterium humi</name>
    <dbReference type="NCBI Taxonomy" id="640635"/>
    <lineage>
        <taxon>Bacteria</taxon>
        <taxon>Bacillati</taxon>
        <taxon>Actinomycetota</taxon>
        <taxon>Actinomycetes</taxon>
        <taxon>Micrococcales</taxon>
        <taxon>Microbacteriaceae</taxon>
        <taxon>Paramicrobacterium</taxon>
    </lineage>
</organism>
<dbReference type="EMBL" id="FNRY01000001">
    <property type="protein sequence ID" value="SEB99726.1"/>
    <property type="molecule type" value="Genomic_DNA"/>
</dbReference>
<evidence type="ECO:0000256" key="1">
    <source>
        <dbReference type="SAM" id="MobiDB-lite"/>
    </source>
</evidence>
<feature type="region of interest" description="Disordered" evidence="1">
    <location>
        <begin position="1"/>
        <end position="31"/>
    </location>
</feature>
<dbReference type="AlphaFoldDB" id="A0A1H4NWY4"/>
<dbReference type="Gene3D" id="3.10.450.50">
    <property type="match status" value="1"/>
</dbReference>
<name>A0A1H4NWY4_9MICO</name>
<keyword evidence="2" id="KW-0413">Isomerase</keyword>
<keyword evidence="3" id="KW-1185">Reference proteome</keyword>
<dbReference type="InterPro" id="IPR032710">
    <property type="entry name" value="NTF2-like_dom_sf"/>
</dbReference>
<dbReference type="SUPFAM" id="SSF54427">
    <property type="entry name" value="NTF2-like"/>
    <property type="match status" value="1"/>
</dbReference>
<dbReference type="GO" id="GO:0016853">
    <property type="term" value="F:isomerase activity"/>
    <property type="evidence" value="ECO:0007669"/>
    <property type="project" value="UniProtKB-KW"/>
</dbReference>
<proteinExistence type="predicted"/>
<sequence>MGGHGPSTAPNLSREARTMTSPHAKATAPDEIPELFREFVRAGDFEGLASLYENDAVLALPPGEQTAGNAAIAGVFKERFAGQPLSSGDGAVKTVLVSDDLALTSTRFADGRVTAEIARRQPDGSWRWVVDNPNL</sequence>
<dbReference type="STRING" id="640635.SAMN04489806_2330"/>
<dbReference type="Proteomes" id="UP000199183">
    <property type="component" value="Unassembled WGS sequence"/>
</dbReference>
<evidence type="ECO:0000313" key="3">
    <source>
        <dbReference type="Proteomes" id="UP000199183"/>
    </source>
</evidence>